<gene>
    <name evidence="5" type="ORF">BUALT_Bualt10G0098300</name>
</gene>
<dbReference type="SUPFAM" id="SSF52058">
    <property type="entry name" value="L domain-like"/>
    <property type="match status" value="1"/>
</dbReference>
<reference evidence="5" key="1">
    <citation type="submission" date="2019-10" db="EMBL/GenBank/DDBJ databases">
        <authorList>
            <person name="Zhang R."/>
            <person name="Pan Y."/>
            <person name="Wang J."/>
            <person name="Ma R."/>
            <person name="Yu S."/>
        </authorList>
    </citation>
    <scope>NUCLEOTIDE SEQUENCE</scope>
    <source>
        <strain evidence="5">LA-IB0</strain>
        <tissue evidence="5">Leaf</tissue>
    </source>
</reference>
<dbReference type="EMBL" id="WHWC01000010">
    <property type="protein sequence ID" value="KAG8375421.1"/>
    <property type="molecule type" value="Genomic_DNA"/>
</dbReference>
<dbReference type="PANTHER" id="PTHR48060">
    <property type="entry name" value="DNA DAMAGE-REPAIR/TOLERATION PROTEIN DRT100"/>
    <property type="match status" value="1"/>
</dbReference>
<dbReference type="Gene3D" id="3.80.10.10">
    <property type="entry name" value="Ribonuclease Inhibitor"/>
    <property type="match status" value="1"/>
</dbReference>
<proteinExistence type="predicted"/>
<keyword evidence="1" id="KW-0433">Leucine-rich repeat</keyword>
<dbReference type="InterPro" id="IPR053211">
    <property type="entry name" value="DNA_repair-toleration"/>
</dbReference>
<keyword evidence="3" id="KW-0677">Repeat</keyword>
<sequence length="91" mass="9894">MKGINSFNSSTDQDALLAFKATITSDIYGILANNWSANNTSVCYWIGVSCGIKHQRVTSLNLSGFHVRGTVAPHLGNLTFLRSLDISFNNS</sequence>
<accession>A0AAV6X4R1</accession>
<evidence type="ECO:0000256" key="3">
    <source>
        <dbReference type="ARBA" id="ARBA00022737"/>
    </source>
</evidence>
<comment type="caution">
    <text evidence="5">The sequence shown here is derived from an EMBL/GenBank/DDBJ whole genome shotgun (WGS) entry which is preliminary data.</text>
</comment>
<keyword evidence="6" id="KW-1185">Reference proteome</keyword>
<dbReference type="InterPro" id="IPR032675">
    <property type="entry name" value="LRR_dom_sf"/>
</dbReference>
<evidence type="ECO:0000256" key="1">
    <source>
        <dbReference type="ARBA" id="ARBA00022614"/>
    </source>
</evidence>
<protein>
    <recommendedName>
        <fullName evidence="4">Leucine-rich repeat-containing N-terminal plant-type domain-containing protein</fullName>
    </recommendedName>
</protein>
<evidence type="ECO:0000313" key="5">
    <source>
        <dbReference type="EMBL" id="KAG8375421.1"/>
    </source>
</evidence>
<evidence type="ECO:0000256" key="2">
    <source>
        <dbReference type="ARBA" id="ARBA00022729"/>
    </source>
</evidence>
<dbReference type="Proteomes" id="UP000826271">
    <property type="component" value="Unassembled WGS sequence"/>
</dbReference>
<feature type="domain" description="Leucine-rich repeat-containing N-terminal plant-type" evidence="4">
    <location>
        <begin position="10"/>
        <end position="50"/>
    </location>
</feature>
<name>A0AAV6X4R1_9LAMI</name>
<dbReference type="InterPro" id="IPR013210">
    <property type="entry name" value="LRR_N_plant-typ"/>
</dbReference>
<dbReference type="PANTHER" id="PTHR48060:SF21">
    <property type="entry name" value="L DOMAIN-LIKE PROTEIN"/>
    <property type="match status" value="1"/>
</dbReference>
<evidence type="ECO:0000313" key="6">
    <source>
        <dbReference type="Proteomes" id="UP000826271"/>
    </source>
</evidence>
<dbReference type="AlphaFoldDB" id="A0AAV6X4R1"/>
<evidence type="ECO:0000259" key="4">
    <source>
        <dbReference type="Pfam" id="PF08263"/>
    </source>
</evidence>
<keyword evidence="2" id="KW-0732">Signal</keyword>
<organism evidence="5 6">
    <name type="scientific">Buddleja alternifolia</name>
    <dbReference type="NCBI Taxonomy" id="168488"/>
    <lineage>
        <taxon>Eukaryota</taxon>
        <taxon>Viridiplantae</taxon>
        <taxon>Streptophyta</taxon>
        <taxon>Embryophyta</taxon>
        <taxon>Tracheophyta</taxon>
        <taxon>Spermatophyta</taxon>
        <taxon>Magnoliopsida</taxon>
        <taxon>eudicotyledons</taxon>
        <taxon>Gunneridae</taxon>
        <taxon>Pentapetalae</taxon>
        <taxon>asterids</taxon>
        <taxon>lamiids</taxon>
        <taxon>Lamiales</taxon>
        <taxon>Scrophulariaceae</taxon>
        <taxon>Buddlejeae</taxon>
        <taxon>Buddleja</taxon>
    </lineage>
</organism>
<dbReference type="Pfam" id="PF08263">
    <property type="entry name" value="LRRNT_2"/>
    <property type="match status" value="1"/>
</dbReference>